<dbReference type="GO" id="GO:0005545">
    <property type="term" value="F:1-phosphatidylinositol binding"/>
    <property type="evidence" value="ECO:0007669"/>
    <property type="project" value="InterPro"/>
</dbReference>
<dbReference type="Proteomes" id="UP000288859">
    <property type="component" value="Unassembled WGS sequence"/>
</dbReference>
<feature type="region of interest" description="Disordered" evidence="12">
    <location>
        <begin position="875"/>
        <end position="898"/>
    </location>
</feature>
<evidence type="ECO:0000256" key="2">
    <source>
        <dbReference type="ARBA" id="ARBA00012513"/>
    </source>
</evidence>
<dbReference type="FunFam" id="1.10.510.10:FF:000699">
    <property type="entry name" value="Probable serine/threonine-protein kinase iksA"/>
    <property type="match status" value="1"/>
</dbReference>
<feature type="region of interest" description="Disordered" evidence="12">
    <location>
        <begin position="696"/>
        <end position="740"/>
    </location>
</feature>
<accession>A0A438MZT9</accession>
<evidence type="ECO:0000256" key="7">
    <source>
        <dbReference type="ARBA" id="ARBA00022777"/>
    </source>
</evidence>
<dbReference type="SUPFAM" id="SSF89009">
    <property type="entry name" value="GAT-like domain"/>
    <property type="match status" value="1"/>
</dbReference>
<dbReference type="Gene3D" id="1.20.58.150">
    <property type="entry name" value="ANTH domain"/>
    <property type="match status" value="1"/>
</dbReference>
<dbReference type="GO" id="GO:0048268">
    <property type="term" value="P:clathrin coat assembly"/>
    <property type="evidence" value="ECO:0007669"/>
    <property type="project" value="InterPro"/>
</dbReference>
<feature type="compositionally biased region" description="Polar residues" evidence="12">
    <location>
        <begin position="1162"/>
        <end position="1180"/>
    </location>
</feature>
<dbReference type="FunFam" id="1.25.40.90:FF:000025">
    <property type="entry name" value="ENTH domain protein"/>
    <property type="match status" value="1"/>
</dbReference>
<feature type="compositionally biased region" description="Polar residues" evidence="12">
    <location>
        <begin position="540"/>
        <end position="554"/>
    </location>
</feature>
<dbReference type="Gene3D" id="3.30.200.20">
    <property type="entry name" value="Phosphorylase Kinase, domain 1"/>
    <property type="match status" value="1"/>
</dbReference>
<feature type="compositionally biased region" description="Low complexity" evidence="12">
    <location>
        <begin position="1149"/>
        <end position="1161"/>
    </location>
</feature>
<evidence type="ECO:0000256" key="12">
    <source>
        <dbReference type="SAM" id="MobiDB-lite"/>
    </source>
</evidence>
<comment type="subcellular location">
    <subcellularLocation>
        <location evidence="1">Cytoplasm</location>
    </subcellularLocation>
</comment>
<feature type="compositionally biased region" description="Basic and acidic residues" evidence="12">
    <location>
        <begin position="886"/>
        <end position="898"/>
    </location>
</feature>
<dbReference type="EMBL" id="NAJM01000034">
    <property type="protein sequence ID" value="RVX68905.1"/>
    <property type="molecule type" value="Genomic_DNA"/>
</dbReference>
<dbReference type="InterPro" id="IPR011417">
    <property type="entry name" value="ANTH_dom"/>
</dbReference>
<dbReference type="PROSITE" id="PS00108">
    <property type="entry name" value="PROTEIN_KINASE_ST"/>
    <property type="match status" value="1"/>
</dbReference>
<comment type="catalytic activity">
    <reaction evidence="11">
        <text>L-seryl-[protein] + ATP = O-phospho-L-seryl-[protein] + ADP + H(+)</text>
        <dbReference type="Rhea" id="RHEA:17989"/>
        <dbReference type="Rhea" id="RHEA-COMP:9863"/>
        <dbReference type="Rhea" id="RHEA-COMP:11604"/>
        <dbReference type="ChEBI" id="CHEBI:15378"/>
        <dbReference type="ChEBI" id="CHEBI:29999"/>
        <dbReference type="ChEBI" id="CHEBI:30616"/>
        <dbReference type="ChEBI" id="CHEBI:83421"/>
        <dbReference type="ChEBI" id="CHEBI:456216"/>
        <dbReference type="EC" id="2.7.11.1"/>
    </reaction>
</comment>
<protein>
    <recommendedName>
        <fullName evidence="2">non-specific serine/threonine protein kinase</fullName>
        <ecNumber evidence="2">2.7.11.1</ecNumber>
    </recommendedName>
</protein>
<feature type="domain" description="ENTH" evidence="14">
    <location>
        <begin position="1"/>
        <end position="120"/>
    </location>
</feature>
<reference evidence="15 16" key="1">
    <citation type="submission" date="2017-03" db="EMBL/GenBank/DDBJ databases">
        <title>Genomes of endolithic fungi from Antarctica.</title>
        <authorList>
            <person name="Coleine C."/>
            <person name="Masonjones S."/>
            <person name="Stajich J.E."/>
        </authorList>
    </citation>
    <scope>NUCLEOTIDE SEQUENCE [LARGE SCALE GENOMIC DNA]</scope>
    <source>
        <strain evidence="15 16">CCFEE 6314</strain>
    </source>
</reference>
<evidence type="ECO:0000256" key="8">
    <source>
        <dbReference type="ARBA" id="ARBA00022840"/>
    </source>
</evidence>
<comment type="caution">
    <text evidence="15">The sequence shown here is derived from an EMBL/GenBank/DDBJ whole genome shotgun (WGS) entry which is preliminary data.</text>
</comment>
<dbReference type="InterPro" id="IPR050339">
    <property type="entry name" value="CC_SR_Kinase"/>
</dbReference>
<dbReference type="PROSITE" id="PS50011">
    <property type="entry name" value="PROTEIN_KINASE_DOM"/>
    <property type="match status" value="1"/>
</dbReference>
<dbReference type="CDD" id="cd16988">
    <property type="entry name" value="ANTH_N_YAP180"/>
    <property type="match status" value="1"/>
</dbReference>
<organism evidence="15 16">
    <name type="scientific">Exophiala mesophila</name>
    <name type="common">Black yeast-like fungus</name>
    <dbReference type="NCBI Taxonomy" id="212818"/>
    <lineage>
        <taxon>Eukaryota</taxon>
        <taxon>Fungi</taxon>
        <taxon>Dikarya</taxon>
        <taxon>Ascomycota</taxon>
        <taxon>Pezizomycotina</taxon>
        <taxon>Eurotiomycetes</taxon>
        <taxon>Chaetothyriomycetidae</taxon>
        <taxon>Chaetothyriales</taxon>
        <taxon>Herpotrichiellaceae</taxon>
        <taxon>Exophiala</taxon>
    </lineage>
</organism>
<dbReference type="SUPFAM" id="SSF56112">
    <property type="entry name" value="Protein kinase-like (PK-like)"/>
    <property type="match status" value="1"/>
</dbReference>
<evidence type="ECO:0000256" key="11">
    <source>
        <dbReference type="ARBA" id="ARBA00048679"/>
    </source>
</evidence>
<evidence type="ECO:0000259" key="14">
    <source>
        <dbReference type="PROSITE" id="PS50942"/>
    </source>
</evidence>
<dbReference type="SUPFAM" id="SSF48464">
    <property type="entry name" value="ENTH/VHS domain"/>
    <property type="match status" value="1"/>
</dbReference>
<dbReference type="GO" id="GO:0005524">
    <property type="term" value="F:ATP binding"/>
    <property type="evidence" value="ECO:0007669"/>
    <property type="project" value="UniProtKB-KW"/>
</dbReference>
<feature type="region of interest" description="Disordered" evidence="12">
    <location>
        <begin position="269"/>
        <end position="314"/>
    </location>
</feature>
<feature type="compositionally biased region" description="Polar residues" evidence="12">
    <location>
        <begin position="1114"/>
        <end position="1127"/>
    </location>
</feature>
<dbReference type="PROSITE" id="PS50942">
    <property type="entry name" value="ENTH"/>
    <property type="match status" value="1"/>
</dbReference>
<dbReference type="FunFam" id="1.20.58.150:FF:000004">
    <property type="entry name" value="ENTH domain protein"/>
    <property type="match status" value="1"/>
</dbReference>
<feature type="region of interest" description="Disordered" evidence="12">
    <location>
        <begin position="658"/>
        <end position="683"/>
    </location>
</feature>
<feature type="domain" description="Protein kinase" evidence="13">
    <location>
        <begin position="764"/>
        <end position="1083"/>
    </location>
</feature>
<dbReference type="EC" id="2.7.11.1" evidence="2"/>
<proteinExistence type="inferred from homology"/>
<evidence type="ECO:0000259" key="13">
    <source>
        <dbReference type="PROSITE" id="PS50011"/>
    </source>
</evidence>
<evidence type="ECO:0000256" key="9">
    <source>
        <dbReference type="ARBA" id="ARBA00037982"/>
    </source>
</evidence>
<keyword evidence="5" id="KW-0808">Transferase</keyword>
<evidence type="ECO:0000313" key="16">
    <source>
        <dbReference type="Proteomes" id="UP000288859"/>
    </source>
</evidence>
<feature type="compositionally biased region" description="Low complexity" evidence="12">
    <location>
        <begin position="422"/>
        <end position="444"/>
    </location>
</feature>
<dbReference type="GO" id="GO:0004674">
    <property type="term" value="F:protein serine/threonine kinase activity"/>
    <property type="evidence" value="ECO:0007669"/>
    <property type="project" value="UniProtKB-KW"/>
</dbReference>
<feature type="compositionally biased region" description="Polar residues" evidence="12">
    <location>
        <begin position="1137"/>
        <end position="1148"/>
    </location>
</feature>
<feature type="region of interest" description="Disordered" evidence="12">
    <location>
        <begin position="408"/>
        <end position="491"/>
    </location>
</feature>
<evidence type="ECO:0000256" key="3">
    <source>
        <dbReference type="ARBA" id="ARBA00022490"/>
    </source>
</evidence>
<evidence type="ECO:0000256" key="1">
    <source>
        <dbReference type="ARBA" id="ARBA00004496"/>
    </source>
</evidence>
<feature type="compositionally biased region" description="Polar residues" evidence="12">
    <location>
        <begin position="445"/>
        <end position="491"/>
    </location>
</feature>
<evidence type="ECO:0000256" key="10">
    <source>
        <dbReference type="ARBA" id="ARBA00047899"/>
    </source>
</evidence>
<dbReference type="InterPro" id="IPR000719">
    <property type="entry name" value="Prot_kinase_dom"/>
</dbReference>
<dbReference type="Pfam" id="PF00069">
    <property type="entry name" value="Pkinase"/>
    <property type="match status" value="1"/>
</dbReference>
<dbReference type="InterPro" id="IPR014712">
    <property type="entry name" value="ANTH_dom_sf"/>
</dbReference>
<evidence type="ECO:0000256" key="4">
    <source>
        <dbReference type="ARBA" id="ARBA00022527"/>
    </source>
</evidence>
<dbReference type="OrthoDB" id="1405469at2759"/>
<dbReference type="InterPro" id="IPR008942">
    <property type="entry name" value="ENTH_VHS"/>
</dbReference>
<dbReference type="FunFam" id="3.30.200.20:FF:000306">
    <property type="entry name" value="IKS protein kinase"/>
    <property type="match status" value="1"/>
</dbReference>
<name>A0A438MZT9_EXOME</name>
<dbReference type="GO" id="GO:0005634">
    <property type="term" value="C:nucleus"/>
    <property type="evidence" value="ECO:0007669"/>
    <property type="project" value="TreeGrafter"/>
</dbReference>
<evidence type="ECO:0000256" key="5">
    <source>
        <dbReference type="ARBA" id="ARBA00022679"/>
    </source>
</evidence>
<keyword evidence="4" id="KW-0723">Serine/threonine-protein kinase</keyword>
<evidence type="ECO:0000256" key="6">
    <source>
        <dbReference type="ARBA" id="ARBA00022741"/>
    </source>
</evidence>
<keyword evidence="7" id="KW-0418">Kinase</keyword>
<dbReference type="VEuPathDB" id="FungiDB:PV10_03054"/>
<feature type="region of interest" description="Disordered" evidence="12">
    <location>
        <begin position="1085"/>
        <end position="1208"/>
    </location>
</feature>
<dbReference type="VEuPathDB" id="FungiDB:PV10_03055"/>
<sequence length="1325" mass="147108">MEKTVKGATKIKLAAPKSKYVESILLATKQGESGVAEVFRTLQLRLRDSTWTIVFKSLIIVHLMIREGQPEVTLAYLAANPKRLAISSFAEAQTQGHNIRKYNDYLMERVIGYRDVRTDFVKAGAGKMKRLTVDKGLLRLTEAVQMQIESLVQCDLLTSHDPDNEISLTAFRLLTLDLLELFKVMNEGTINVLEHYFEMSRPDAERALNIYRTFGVQTEQVVHYLSVARQYQTSTRLEVPKLKHAPTTLTASLEEYLNDPDFEMNRQQYMAQQQAKKSGKPVAPASSASKAAPAPVRPTTAPSAPQAQTQAKGPAPDLIDFFESIEQNQQQMAQNPPQQFQQAMPQGQVYQPMQMPQQTGYNPFIQPQPTFQSQPMPSQQLQPDFTGAGFGGYGPQPQQAPVHAFQFPTSLSPIPQNGVADFQSQSSTFSSSQPTQLQPQHTSTNPFRQSMLPTGNSQSPPVGASPNRSSTNPFAKHNTGQGFDANTFSPGSSVLYGQHTMSQSPVAELGQGGMFSPSPPALQPQRTGTNPFAKARPATASPTITTNVTGSTNPFRQSAFVNQQTGQGWQQGNQGTYAGFDLNNVNTTPIFPRPGHGMDETSPEPTDSLSIIPYDNNRDVVLRSADTIIYRDPHTNQLVPFRHDQNLDRHSTDCPTCGRPWHSQNDGPAHDLAPNSPDDQPTFITHDYFEMLARSLPGSAEPSQPPSPRRRLAQPVRSRLRPPSTRTQPPPPDAEFVTSEPAPVTHAQGISEAAFVPNYFEKFFVEERELGRGGRGVVLLVKHLVDGFFAGRFACKRVPVGDDHAWLEKVLIEVRLLTTLSHQNLVSYQHVWLQDYQASSFGPKIPYAFILQQYCNGGDMHNYVLGSAQATTTTQDLKERIRRRSKGESDSPRQKHEPKRLHFDEIYSFFRDITSGLRFLHHNNYIHRDLKPSNCLLHTVGGETRVLVSDFGEVQYEYATRKSTGATGTISYCAPEVLRRITPGGPYENFTSKSDIFSLGMILHFLCFANLPYRASNVLHEEKEDVDELRSEILSWGGFDDQRKSRPELPGAIYAFLKRLLSLEPDVRPSADDVLQVVTSGRLDDLPTTRRKNSMEPEELTPGRRIQKLDSPRKGNSPQRGVDNQGSQKRRKGSRLTAETSTNDFSPESTFSGGSDGESSSPPLRQSSAGQRQASGNGPSTVIIRPRQSSTSAPTSPIKRSSTSPSPVRRQLLLESAHSSPQTLISRTVTRVKSFAEDPITSPSLRMAILGLKLLSTLQPCLYRGINATTAYPVIAIALAEFSVQDYRVWKATLAFLIHLGILGFAMRYNKLCRHPGTTWEWDGD</sequence>
<dbReference type="GO" id="GO:0016192">
    <property type="term" value="P:vesicle-mediated transport"/>
    <property type="evidence" value="ECO:0007669"/>
    <property type="project" value="UniProtKB-ARBA"/>
</dbReference>
<dbReference type="Gene3D" id="1.10.510.10">
    <property type="entry name" value="Transferase(Phosphotransferase) domain 1"/>
    <property type="match status" value="1"/>
</dbReference>
<keyword evidence="8" id="KW-0067">ATP-binding</keyword>
<dbReference type="SMART" id="SM00273">
    <property type="entry name" value="ENTH"/>
    <property type="match status" value="1"/>
</dbReference>
<dbReference type="CDD" id="cd00180">
    <property type="entry name" value="PKc"/>
    <property type="match status" value="1"/>
</dbReference>
<evidence type="ECO:0000313" key="15">
    <source>
        <dbReference type="EMBL" id="RVX68905.1"/>
    </source>
</evidence>
<gene>
    <name evidence="15" type="ORF">B0A52_07560</name>
</gene>
<keyword evidence="6" id="KW-0547">Nucleotide-binding</keyword>
<dbReference type="SMART" id="SM00220">
    <property type="entry name" value="S_TKc"/>
    <property type="match status" value="1"/>
</dbReference>
<dbReference type="Gene3D" id="1.25.40.90">
    <property type="match status" value="1"/>
</dbReference>
<feature type="compositionally biased region" description="Low complexity" evidence="12">
    <location>
        <begin position="715"/>
        <end position="727"/>
    </location>
</feature>
<feature type="compositionally biased region" description="Low complexity" evidence="12">
    <location>
        <begin position="280"/>
        <end position="311"/>
    </location>
</feature>
<comment type="catalytic activity">
    <reaction evidence="10">
        <text>L-threonyl-[protein] + ATP = O-phospho-L-threonyl-[protein] + ADP + H(+)</text>
        <dbReference type="Rhea" id="RHEA:46608"/>
        <dbReference type="Rhea" id="RHEA-COMP:11060"/>
        <dbReference type="Rhea" id="RHEA-COMP:11605"/>
        <dbReference type="ChEBI" id="CHEBI:15378"/>
        <dbReference type="ChEBI" id="CHEBI:30013"/>
        <dbReference type="ChEBI" id="CHEBI:30616"/>
        <dbReference type="ChEBI" id="CHEBI:61977"/>
        <dbReference type="ChEBI" id="CHEBI:456216"/>
        <dbReference type="EC" id="2.7.11.1"/>
    </reaction>
</comment>
<feature type="region of interest" description="Disordered" evidence="12">
    <location>
        <begin position="520"/>
        <end position="554"/>
    </location>
</feature>
<dbReference type="Pfam" id="PF07651">
    <property type="entry name" value="ANTH"/>
    <property type="match status" value="1"/>
</dbReference>
<dbReference type="GO" id="GO:0030276">
    <property type="term" value="F:clathrin binding"/>
    <property type="evidence" value="ECO:0007669"/>
    <property type="project" value="InterPro"/>
</dbReference>
<feature type="compositionally biased region" description="Polar residues" evidence="12">
    <location>
        <begin position="1187"/>
        <end position="1206"/>
    </location>
</feature>
<keyword evidence="3" id="KW-0963">Cytoplasm</keyword>
<dbReference type="GO" id="GO:0030136">
    <property type="term" value="C:clathrin-coated vesicle"/>
    <property type="evidence" value="ECO:0007669"/>
    <property type="project" value="InterPro"/>
</dbReference>
<dbReference type="PANTHER" id="PTHR11042:SF138">
    <property type="entry name" value="SERINE_THREONINE-PROTEIN KINASE IKS1-RELATED"/>
    <property type="match status" value="1"/>
</dbReference>
<dbReference type="InterPro" id="IPR011009">
    <property type="entry name" value="Kinase-like_dom_sf"/>
</dbReference>
<dbReference type="InterPro" id="IPR008271">
    <property type="entry name" value="Ser/Thr_kinase_AS"/>
</dbReference>
<comment type="similarity">
    <text evidence="9">Belongs to the protein kinase superfamily. Ser/Thr protein kinase family. GCN2 subfamily.</text>
</comment>
<dbReference type="PANTHER" id="PTHR11042">
    <property type="entry name" value="EUKARYOTIC TRANSLATION INITIATION FACTOR 2-ALPHA KINASE EIF2-ALPHA KINASE -RELATED"/>
    <property type="match status" value="1"/>
</dbReference>
<dbReference type="InterPro" id="IPR013809">
    <property type="entry name" value="ENTH"/>
</dbReference>